<dbReference type="PANTHER" id="PTHR48075:SF5">
    <property type="entry name" value="3-HYDROXYBUTYRYL-COA DEHYDROGENASE"/>
    <property type="match status" value="1"/>
</dbReference>
<keyword evidence="1" id="KW-0560">Oxidoreductase</keyword>
<dbReference type="RefSeq" id="WP_379729593.1">
    <property type="nucleotide sequence ID" value="NZ_JBHRYJ010000006.1"/>
</dbReference>
<dbReference type="Gene3D" id="3.40.50.720">
    <property type="entry name" value="NAD(P)-binding Rossmann-like Domain"/>
    <property type="match status" value="1"/>
</dbReference>
<dbReference type="EMBL" id="JBHRYJ010000006">
    <property type="protein sequence ID" value="MFC3677971.1"/>
    <property type="molecule type" value="Genomic_DNA"/>
</dbReference>
<dbReference type="SUPFAM" id="SSF48179">
    <property type="entry name" value="6-phosphogluconate dehydrogenase C-terminal domain-like"/>
    <property type="match status" value="1"/>
</dbReference>
<dbReference type="InterPro" id="IPR036291">
    <property type="entry name" value="NAD(P)-bd_dom_sf"/>
</dbReference>
<comment type="caution">
    <text evidence="4">The sequence shown here is derived from an EMBL/GenBank/DDBJ whole genome shotgun (WGS) entry which is preliminary data.</text>
</comment>
<feature type="domain" description="3-hydroxyacyl-CoA dehydrogenase C-terminal" evidence="2">
    <location>
        <begin position="179"/>
        <end position="267"/>
    </location>
</feature>
<dbReference type="InterPro" id="IPR022694">
    <property type="entry name" value="3-OHacyl-CoA_DH"/>
</dbReference>
<dbReference type="InterPro" id="IPR006108">
    <property type="entry name" value="3HC_DH_C"/>
</dbReference>
<evidence type="ECO:0000259" key="3">
    <source>
        <dbReference type="Pfam" id="PF02737"/>
    </source>
</evidence>
<dbReference type="PANTHER" id="PTHR48075">
    <property type="entry name" value="3-HYDROXYACYL-COA DEHYDROGENASE FAMILY PROTEIN"/>
    <property type="match status" value="1"/>
</dbReference>
<proteinExistence type="predicted"/>
<dbReference type="Pfam" id="PF00725">
    <property type="entry name" value="3HCDH"/>
    <property type="match status" value="1"/>
</dbReference>
<organism evidence="4 5">
    <name type="scientific">Ferrovibrio xuzhouensis</name>
    <dbReference type="NCBI Taxonomy" id="1576914"/>
    <lineage>
        <taxon>Bacteria</taxon>
        <taxon>Pseudomonadati</taxon>
        <taxon>Pseudomonadota</taxon>
        <taxon>Alphaproteobacteria</taxon>
        <taxon>Rhodospirillales</taxon>
        <taxon>Rhodospirillaceae</taxon>
        <taxon>Ferrovibrio</taxon>
    </lineage>
</organism>
<sequence length="303" mass="32401">MIPVKTVAVIGCGTVGASWAALFLAHGLDVQATDPSPEAEAYLRRFVVRATAQLAELGLTGTGKLSFSPKLADALQGADFVQENAPEKEALKQQLLADIDDLLPPDVIVAGSTSSLLRSRLVVRCRYPERHITAHPFNPPHLVPLVELVGADADVVERAAAFYRGIGRRPVILRREMAGHLANRLASAVWREAIYMVEQGVASVADIDAAMAYGPGLRWSIMGPHMTYHLGGGDGGIAHYLSHLGASQVRRWAALGTPVFDGDTQRQLVEGVAEEAGDSSVADLEAARDAALIALLKLRPQIR</sequence>
<dbReference type="InterPro" id="IPR013328">
    <property type="entry name" value="6PGD_dom2"/>
</dbReference>
<dbReference type="SUPFAM" id="SSF51735">
    <property type="entry name" value="NAD(P)-binding Rossmann-fold domains"/>
    <property type="match status" value="1"/>
</dbReference>
<evidence type="ECO:0000256" key="1">
    <source>
        <dbReference type="ARBA" id="ARBA00023002"/>
    </source>
</evidence>
<evidence type="ECO:0000313" key="5">
    <source>
        <dbReference type="Proteomes" id="UP001595711"/>
    </source>
</evidence>
<dbReference type="Proteomes" id="UP001595711">
    <property type="component" value="Unassembled WGS sequence"/>
</dbReference>
<dbReference type="Gene3D" id="1.10.1040.10">
    <property type="entry name" value="N-(1-d-carboxylethyl)-l-norvaline Dehydrogenase, domain 2"/>
    <property type="match status" value="1"/>
</dbReference>
<dbReference type="InterPro" id="IPR006176">
    <property type="entry name" value="3-OHacyl-CoA_DH_NAD-bd"/>
</dbReference>
<evidence type="ECO:0000313" key="4">
    <source>
        <dbReference type="EMBL" id="MFC3677971.1"/>
    </source>
</evidence>
<accession>A0ABV7VN55</accession>
<dbReference type="PIRSF" id="PIRSF000105">
    <property type="entry name" value="HCDH"/>
    <property type="match status" value="1"/>
</dbReference>
<name>A0ABV7VN55_9PROT</name>
<dbReference type="InterPro" id="IPR008927">
    <property type="entry name" value="6-PGluconate_DH-like_C_sf"/>
</dbReference>
<feature type="domain" description="3-hydroxyacyl-CoA dehydrogenase NAD binding" evidence="3">
    <location>
        <begin position="6"/>
        <end position="173"/>
    </location>
</feature>
<keyword evidence="5" id="KW-1185">Reference proteome</keyword>
<protein>
    <submittedName>
        <fullName evidence="4">3-hydroxyacyl-CoA dehydrogenase NAD-binding domain-containing protein</fullName>
    </submittedName>
</protein>
<gene>
    <name evidence="4" type="ORF">ACFOOQ_20630</name>
</gene>
<evidence type="ECO:0000259" key="2">
    <source>
        <dbReference type="Pfam" id="PF00725"/>
    </source>
</evidence>
<dbReference type="Pfam" id="PF02737">
    <property type="entry name" value="3HCDH_N"/>
    <property type="match status" value="1"/>
</dbReference>
<reference evidence="5" key="1">
    <citation type="journal article" date="2019" name="Int. J. Syst. Evol. Microbiol.">
        <title>The Global Catalogue of Microorganisms (GCM) 10K type strain sequencing project: providing services to taxonomists for standard genome sequencing and annotation.</title>
        <authorList>
            <consortium name="The Broad Institute Genomics Platform"/>
            <consortium name="The Broad Institute Genome Sequencing Center for Infectious Disease"/>
            <person name="Wu L."/>
            <person name="Ma J."/>
        </authorList>
    </citation>
    <scope>NUCLEOTIDE SEQUENCE [LARGE SCALE GENOMIC DNA]</scope>
    <source>
        <strain evidence="5">KCTC 42182</strain>
    </source>
</reference>